<dbReference type="GO" id="GO:0006564">
    <property type="term" value="P:L-serine biosynthetic process"/>
    <property type="evidence" value="ECO:0007669"/>
    <property type="project" value="UniProtKB-KW"/>
</dbReference>
<dbReference type="InterPro" id="IPR023214">
    <property type="entry name" value="HAD_sf"/>
</dbReference>
<dbReference type="Proteomes" id="UP000516072">
    <property type="component" value="Chromosome"/>
</dbReference>
<evidence type="ECO:0000256" key="13">
    <source>
        <dbReference type="ARBA" id="ARBA00048523"/>
    </source>
</evidence>
<reference evidence="15 16" key="1">
    <citation type="submission" date="2020-03" db="EMBL/GenBank/DDBJ databases">
        <authorList>
            <person name="Picone N."/>
        </authorList>
    </citation>
    <scope>NUCLEOTIDE SEQUENCE [LARGE SCALE GENOMIC DNA]</scope>
    <source>
        <strain evidence="15">NSCAC1</strain>
    </source>
</reference>
<keyword evidence="16" id="KW-1185">Reference proteome</keyword>
<dbReference type="SFLD" id="SFLDF00029">
    <property type="entry name" value="phosphoserine_phosphatase"/>
    <property type="match status" value="1"/>
</dbReference>
<dbReference type="CDD" id="cd07500">
    <property type="entry name" value="HAD_PSP"/>
    <property type="match status" value="1"/>
</dbReference>
<dbReference type="InterPro" id="IPR036412">
    <property type="entry name" value="HAD-like_sf"/>
</dbReference>
<dbReference type="UniPathway" id="UPA00135">
    <property type="reaction ID" value="UER00198"/>
</dbReference>
<evidence type="ECO:0000256" key="14">
    <source>
        <dbReference type="PIRSR" id="PIRSR604469-1"/>
    </source>
</evidence>
<comment type="catalytic activity">
    <reaction evidence="12">
        <text>O-phospho-L-serine + H2O = L-serine + phosphate</text>
        <dbReference type="Rhea" id="RHEA:21208"/>
        <dbReference type="ChEBI" id="CHEBI:15377"/>
        <dbReference type="ChEBI" id="CHEBI:33384"/>
        <dbReference type="ChEBI" id="CHEBI:43474"/>
        <dbReference type="ChEBI" id="CHEBI:57524"/>
        <dbReference type="EC" id="3.1.3.3"/>
    </reaction>
</comment>
<name>A0A7G1QBI6_9GAMM</name>
<dbReference type="SFLD" id="SFLDG01136">
    <property type="entry name" value="C1.6:_Phosphoserine_Phosphatas"/>
    <property type="match status" value="1"/>
</dbReference>
<evidence type="ECO:0000256" key="9">
    <source>
        <dbReference type="ARBA" id="ARBA00022842"/>
    </source>
</evidence>
<dbReference type="RefSeq" id="WP_197743981.1">
    <property type="nucleotide sequence ID" value="NZ_LR778175.1"/>
</dbReference>
<dbReference type="EC" id="3.1.3.3" evidence="4"/>
<dbReference type="SUPFAM" id="SSF56784">
    <property type="entry name" value="HAD-like"/>
    <property type="match status" value="1"/>
</dbReference>
<comment type="cofactor">
    <cofactor evidence="1">
        <name>Mg(2+)</name>
        <dbReference type="ChEBI" id="CHEBI:18420"/>
    </cofactor>
</comment>
<evidence type="ECO:0000313" key="15">
    <source>
        <dbReference type="EMBL" id="CAB1276657.1"/>
    </source>
</evidence>
<evidence type="ECO:0000256" key="6">
    <source>
        <dbReference type="ARBA" id="ARBA00022605"/>
    </source>
</evidence>
<dbReference type="NCBIfam" id="TIGR01488">
    <property type="entry name" value="HAD-SF-IB"/>
    <property type="match status" value="1"/>
</dbReference>
<keyword evidence="9" id="KW-0460">Magnesium</keyword>
<keyword evidence="10" id="KW-0718">Serine biosynthesis</keyword>
<dbReference type="PANTHER" id="PTHR43344">
    <property type="entry name" value="PHOSPHOSERINE PHOSPHATASE"/>
    <property type="match status" value="1"/>
</dbReference>
<proteinExistence type="inferred from homology"/>
<dbReference type="KEGG" id="ntg:NSCAC_1281"/>
<dbReference type="GO" id="GO:0005737">
    <property type="term" value="C:cytoplasm"/>
    <property type="evidence" value="ECO:0007669"/>
    <property type="project" value="TreeGrafter"/>
</dbReference>
<dbReference type="SFLD" id="SFLDS00003">
    <property type="entry name" value="Haloacid_Dehalogenase"/>
    <property type="match status" value="1"/>
</dbReference>
<evidence type="ECO:0000256" key="10">
    <source>
        <dbReference type="ARBA" id="ARBA00023299"/>
    </source>
</evidence>
<protein>
    <recommendedName>
        <fullName evidence="5">Phosphoserine phosphatase</fullName>
        <ecNumber evidence="4">3.1.3.3</ecNumber>
    </recommendedName>
    <alternativeName>
        <fullName evidence="11">O-phosphoserine phosphohydrolase</fullName>
    </alternativeName>
</protein>
<organism evidence="15 16">
    <name type="scientific">Candidatus Nitrosacidococcus tergens</name>
    <dbReference type="NCBI Taxonomy" id="553981"/>
    <lineage>
        <taxon>Bacteria</taxon>
        <taxon>Pseudomonadati</taxon>
        <taxon>Pseudomonadota</taxon>
        <taxon>Gammaproteobacteria</taxon>
        <taxon>Chromatiales</taxon>
        <taxon>Chromatiaceae</taxon>
        <taxon>Candidatus Nitrosacidococcus</taxon>
    </lineage>
</organism>
<dbReference type="InterPro" id="IPR004469">
    <property type="entry name" value="PSP"/>
</dbReference>
<dbReference type="Pfam" id="PF00702">
    <property type="entry name" value="Hydrolase"/>
    <property type="match status" value="1"/>
</dbReference>
<evidence type="ECO:0000256" key="1">
    <source>
        <dbReference type="ARBA" id="ARBA00001946"/>
    </source>
</evidence>
<accession>A0A7G1QBI6</accession>
<feature type="active site" description="Proton donor" evidence="14">
    <location>
        <position position="81"/>
    </location>
</feature>
<evidence type="ECO:0000256" key="11">
    <source>
        <dbReference type="ARBA" id="ARBA00031693"/>
    </source>
</evidence>
<evidence type="ECO:0000256" key="8">
    <source>
        <dbReference type="ARBA" id="ARBA00022801"/>
    </source>
</evidence>
<dbReference type="GO" id="GO:0000287">
    <property type="term" value="F:magnesium ion binding"/>
    <property type="evidence" value="ECO:0007669"/>
    <property type="project" value="TreeGrafter"/>
</dbReference>
<evidence type="ECO:0000256" key="7">
    <source>
        <dbReference type="ARBA" id="ARBA00022723"/>
    </source>
</evidence>
<dbReference type="AlphaFoldDB" id="A0A7G1QBI6"/>
<evidence type="ECO:0000256" key="3">
    <source>
        <dbReference type="ARBA" id="ARBA00009184"/>
    </source>
</evidence>
<sequence length="279" mass="31019">MTKIILQGTKLTLDSAQQIAEKYGMALNVKSSYYQLHKNTQVLNFNSDSLNDLRATYPFDINLLPDSYYPSQVKLFISDMDSTLINVECIDEIADYIEKKTEVSKITESAMRGELDFKNSLIQRVRLLAGISENTLKEIYETKINLNSGGKELLSVLKQKNIKMALVSGGFTYFTDLLKQKYGLDFTLANTLEIQNGKLTGEVIPPIVDASAKAQFLLSLCKELQIKTNQVIAIGDGANDLEMLRTAGLGIAYHAKEKVQKGAQIVLNHSNLNGVIPFL</sequence>
<dbReference type="NCBIfam" id="TIGR00338">
    <property type="entry name" value="serB"/>
    <property type="match status" value="1"/>
</dbReference>
<evidence type="ECO:0000256" key="5">
    <source>
        <dbReference type="ARBA" id="ARBA00015196"/>
    </source>
</evidence>
<gene>
    <name evidence="15" type="primary">serB</name>
    <name evidence="15" type="ORF">NSCAC_1281</name>
</gene>
<comment type="catalytic activity">
    <reaction evidence="13">
        <text>O-phospho-D-serine + H2O = D-serine + phosphate</text>
        <dbReference type="Rhea" id="RHEA:24873"/>
        <dbReference type="ChEBI" id="CHEBI:15377"/>
        <dbReference type="ChEBI" id="CHEBI:35247"/>
        <dbReference type="ChEBI" id="CHEBI:43474"/>
        <dbReference type="ChEBI" id="CHEBI:58680"/>
        <dbReference type="EC" id="3.1.3.3"/>
    </reaction>
</comment>
<evidence type="ECO:0000256" key="4">
    <source>
        <dbReference type="ARBA" id="ARBA00012640"/>
    </source>
</evidence>
<keyword evidence="6" id="KW-0028">Amino-acid biosynthesis</keyword>
<evidence type="ECO:0000313" key="16">
    <source>
        <dbReference type="Proteomes" id="UP000516072"/>
    </source>
</evidence>
<dbReference type="InterPro" id="IPR050582">
    <property type="entry name" value="HAD-like_SerB"/>
</dbReference>
<keyword evidence="7" id="KW-0479">Metal-binding</keyword>
<comment type="pathway">
    <text evidence="2">Amino-acid biosynthesis; L-serine biosynthesis; L-serine from 3-phospho-D-glycerate: step 3/3.</text>
</comment>
<keyword evidence="8 15" id="KW-0378">Hydrolase</keyword>
<feature type="active site" description="Nucleophile" evidence="14">
    <location>
        <position position="79"/>
    </location>
</feature>
<dbReference type="PANTHER" id="PTHR43344:SF2">
    <property type="entry name" value="PHOSPHOSERINE PHOSPHATASE"/>
    <property type="match status" value="1"/>
</dbReference>
<evidence type="ECO:0000256" key="12">
    <source>
        <dbReference type="ARBA" id="ARBA00048138"/>
    </source>
</evidence>
<dbReference type="SFLD" id="SFLDG01137">
    <property type="entry name" value="C1.6.1:_Phosphoserine_Phosphat"/>
    <property type="match status" value="1"/>
</dbReference>
<evidence type="ECO:0000256" key="2">
    <source>
        <dbReference type="ARBA" id="ARBA00005135"/>
    </source>
</evidence>
<dbReference type="Gene3D" id="3.40.50.1000">
    <property type="entry name" value="HAD superfamily/HAD-like"/>
    <property type="match status" value="1"/>
</dbReference>
<dbReference type="GO" id="GO:0036424">
    <property type="term" value="F:L-phosphoserine phosphatase activity"/>
    <property type="evidence" value="ECO:0007669"/>
    <property type="project" value="InterPro"/>
</dbReference>
<dbReference type="EMBL" id="LR778175">
    <property type="protein sequence ID" value="CAB1276657.1"/>
    <property type="molecule type" value="Genomic_DNA"/>
</dbReference>
<comment type="similarity">
    <text evidence="3">Belongs to the HAD-like hydrolase superfamily. SerB family.</text>
</comment>